<dbReference type="InterPro" id="IPR050172">
    <property type="entry name" value="SsuD_RutA_monooxygenase"/>
</dbReference>
<evidence type="ECO:0000259" key="5">
    <source>
        <dbReference type="Pfam" id="PF00296"/>
    </source>
</evidence>
<dbReference type="InterPro" id="IPR036661">
    <property type="entry name" value="Luciferase-like_sf"/>
</dbReference>
<dbReference type="Gene3D" id="3.20.20.30">
    <property type="entry name" value="Luciferase-like domain"/>
    <property type="match status" value="1"/>
</dbReference>
<accession>A0A2H4RC02</accession>
<gene>
    <name evidence="6" type="primary">mas5</name>
</gene>
<keyword evidence="4 6" id="KW-0503">Monooxygenase</keyword>
<proteinExistence type="predicted"/>
<organism evidence="6">
    <name type="scientific">Micromonospora sp. HK160111</name>
    <dbReference type="NCBI Taxonomy" id="1245497"/>
    <lineage>
        <taxon>Bacteria</taxon>
        <taxon>Bacillati</taxon>
        <taxon>Actinomycetota</taxon>
        <taxon>Actinomycetes</taxon>
        <taxon>Micromonosporales</taxon>
        <taxon>Micromonosporaceae</taxon>
        <taxon>Micromonospora</taxon>
    </lineage>
</organism>
<evidence type="ECO:0000256" key="4">
    <source>
        <dbReference type="ARBA" id="ARBA00023033"/>
    </source>
</evidence>
<dbReference type="InterPro" id="IPR019921">
    <property type="entry name" value="Lucif-like_OxRdtase_Rv2161c"/>
</dbReference>
<dbReference type="InterPro" id="IPR011251">
    <property type="entry name" value="Luciferase-like_dom"/>
</dbReference>
<sequence>MDIGVALPSAGPLANRENLIRFARAAESLGYASLWTYERLLRPVAGSVPPGGTSPEQLPEVYRTVYDPLETLSFLAAVTDRITLGTSVLDALFHPPVVLARRIATLDQLSGGRVLAGLGQGWMREEFEAAGVPARRRGAGFDEVVAAIRVCWGPDPVRYEGRFYRIAPSEINPKPVQPRLPIVVGAMTPKGVDRAARIADGLNPIAFSAEATIGAGARFRHAAAQWGRDPESLSVIARANVPVTSAAIDRDRPYLGGSPEQIAEDLAKLRGNGVDHVFLANMAATDIDEELSLLSRLREALIGVGLG</sequence>
<reference evidence="6" key="1">
    <citation type="submission" date="2017-09" db="EMBL/GenBank/DDBJ databases">
        <title>Overexpression of SARP Promote the Production of Pentaketide-type Ansamycins in Micromonospora sp. HK160111.</title>
        <authorList>
            <person name="Li W."/>
            <person name="Wang H."/>
        </authorList>
    </citation>
    <scope>NUCLEOTIDE SEQUENCE</scope>
    <source>
        <strain evidence="6">HK160111</strain>
    </source>
</reference>
<dbReference type="GO" id="GO:0046306">
    <property type="term" value="P:alkanesulfonate catabolic process"/>
    <property type="evidence" value="ECO:0007669"/>
    <property type="project" value="TreeGrafter"/>
</dbReference>
<name>A0A2H4RC02_9ACTN</name>
<evidence type="ECO:0000313" key="6">
    <source>
        <dbReference type="EMBL" id="ATY46588.1"/>
    </source>
</evidence>
<dbReference type="GO" id="GO:0008726">
    <property type="term" value="F:alkanesulfonate monooxygenase activity"/>
    <property type="evidence" value="ECO:0007669"/>
    <property type="project" value="TreeGrafter"/>
</dbReference>
<dbReference type="EMBL" id="MG018799">
    <property type="protein sequence ID" value="ATY46588.1"/>
    <property type="molecule type" value="Genomic_DNA"/>
</dbReference>
<keyword evidence="2" id="KW-0288">FMN</keyword>
<evidence type="ECO:0000256" key="3">
    <source>
        <dbReference type="ARBA" id="ARBA00023002"/>
    </source>
</evidence>
<evidence type="ECO:0000256" key="2">
    <source>
        <dbReference type="ARBA" id="ARBA00022643"/>
    </source>
</evidence>
<feature type="domain" description="Luciferase-like" evidence="5">
    <location>
        <begin position="14"/>
        <end position="244"/>
    </location>
</feature>
<keyword evidence="3" id="KW-0560">Oxidoreductase</keyword>
<keyword evidence="1" id="KW-0285">Flavoprotein</keyword>
<dbReference type="SUPFAM" id="SSF51679">
    <property type="entry name" value="Bacterial luciferase-like"/>
    <property type="match status" value="1"/>
</dbReference>
<dbReference type="Pfam" id="PF00296">
    <property type="entry name" value="Bac_luciferase"/>
    <property type="match status" value="1"/>
</dbReference>
<dbReference type="PANTHER" id="PTHR42847:SF4">
    <property type="entry name" value="ALKANESULFONATE MONOOXYGENASE-RELATED"/>
    <property type="match status" value="1"/>
</dbReference>
<dbReference type="AlphaFoldDB" id="A0A2H4RC02"/>
<dbReference type="NCBIfam" id="TIGR03619">
    <property type="entry name" value="F420_Rv2161c"/>
    <property type="match status" value="1"/>
</dbReference>
<protein>
    <submittedName>
        <fullName evidence="6">Monooxygenase</fullName>
    </submittedName>
</protein>
<dbReference type="PANTHER" id="PTHR42847">
    <property type="entry name" value="ALKANESULFONATE MONOOXYGENASE"/>
    <property type="match status" value="1"/>
</dbReference>
<evidence type="ECO:0000256" key="1">
    <source>
        <dbReference type="ARBA" id="ARBA00022630"/>
    </source>
</evidence>